<feature type="transmembrane region" description="Helical" evidence="1">
    <location>
        <begin position="90"/>
        <end position="112"/>
    </location>
</feature>
<protein>
    <submittedName>
        <fullName evidence="4">FecR family protein</fullName>
    </submittedName>
</protein>
<dbReference type="Proteomes" id="UP000297635">
    <property type="component" value="Unassembled WGS sequence"/>
</dbReference>
<gene>
    <name evidence="4" type="ORF">EZ315_09570</name>
</gene>
<dbReference type="PANTHER" id="PTHR30273">
    <property type="entry name" value="PERIPLASMIC SIGNAL SENSOR AND SIGMA FACTOR ACTIVATOR FECR-RELATED"/>
    <property type="match status" value="1"/>
</dbReference>
<evidence type="ECO:0000259" key="2">
    <source>
        <dbReference type="Pfam" id="PF04773"/>
    </source>
</evidence>
<dbReference type="AlphaFoldDB" id="A0A4Z0V6F9"/>
<feature type="domain" description="FecR protein" evidence="2">
    <location>
        <begin position="191"/>
        <end position="285"/>
    </location>
</feature>
<dbReference type="Gene3D" id="2.60.120.1440">
    <property type="match status" value="1"/>
</dbReference>
<organism evidence="4 5">
    <name type="scientific">Duncaniella freteri</name>
    <dbReference type="NCBI Taxonomy" id="2530391"/>
    <lineage>
        <taxon>Bacteria</taxon>
        <taxon>Pseudomonadati</taxon>
        <taxon>Bacteroidota</taxon>
        <taxon>Bacteroidia</taxon>
        <taxon>Bacteroidales</taxon>
        <taxon>Muribaculaceae</taxon>
        <taxon>Duncaniella</taxon>
    </lineage>
</organism>
<keyword evidence="1" id="KW-1133">Transmembrane helix</keyword>
<accession>A0A4Z0V6F9</accession>
<evidence type="ECO:0000313" key="5">
    <source>
        <dbReference type="Proteomes" id="UP000297635"/>
    </source>
</evidence>
<dbReference type="PANTHER" id="PTHR30273:SF2">
    <property type="entry name" value="PROTEIN FECR"/>
    <property type="match status" value="1"/>
</dbReference>
<dbReference type="InterPro" id="IPR032508">
    <property type="entry name" value="FecR_C"/>
</dbReference>
<dbReference type="FunFam" id="2.60.120.1440:FF:000001">
    <property type="entry name" value="Putative anti-sigma factor"/>
    <property type="match status" value="1"/>
</dbReference>
<comment type="caution">
    <text evidence="4">The sequence shown here is derived from an EMBL/GenBank/DDBJ whole genome shotgun (WGS) entry which is preliminary data.</text>
</comment>
<feature type="domain" description="Protein FecR C-terminal" evidence="3">
    <location>
        <begin position="329"/>
        <end position="397"/>
    </location>
</feature>
<dbReference type="Pfam" id="PF04773">
    <property type="entry name" value="FecR"/>
    <property type="match status" value="1"/>
</dbReference>
<proteinExistence type="predicted"/>
<reference evidence="4 5" key="1">
    <citation type="submission" date="2019-02" db="EMBL/GenBank/DDBJ databases">
        <title>Isolation and identification of novel species under the genus Muribaculum.</title>
        <authorList>
            <person name="Miyake S."/>
            <person name="Ding Y."/>
            <person name="Low A."/>
            <person name="Soh M."/>
            <person name="Seedorf H."/>
        </authorList>
    </citation>
    <scope>NUCLEOTIDE SEQUENCE [LARGE SCALE GENOMIC DNA]</scope>
    <source>
        <strain evidence="4 5">TLL-A3</strain>
    </source>
</reference>
<dbReference type="InterPro" id="IPR012373">
    <property type="entry name" value="Ferrdict_sens_TM"/>
</dbReference>
<evidence type="ECO:0000256" key="1">
    <source>
        <dbReference type="SAM" id="Phobius"/>
    </source>
</evidence>
<keyword evidence="1" id="KW-0812">Transmembrane</keyword>
<dbReference type="InterPro" id="IPR006860">
    <property type="entry name" value="FecR"/>
</dbReference>
<dbReference type="Pfam" id="PF16344">
    <property type="entry name" value="FecR_C"/>
    <property type="match status" value="1"/>
</dbReference>
<name>A0A4Z0V6F9_9BACT</name>
<evidence type="ECO:0000259" key="3">
    <source>
        <dbReference type="Pfam" id="PF16344"/>
    </source>
</evidence>
<sequence length="401" mass="45611">METKLYSNTIEWRIIANKLNKKPITYNEEQQLKRWLDASPDHAEYFNRAAKAWKEKPLNAPKIDITHFISEFDSVTEYYVTRSHKRHLRFTAYSIAALVAGVLITLAAYLTVNSSQDVRSVSDTMFSHQSIHPGSSRACLILPDGDTLELNAATNRRLTPDPNSGFLSIADGTVTCSYLINNTNPINTVNTIVIPRGGEYNITLSDGSRVWLNANTRMHFPTSFSSDSRIVELDGEAYFEIAKDPQRQFIVKTSISDIKVYGTEFNVRSYTRDHSQQVTLLSGSIAVEYDDSTYMLSPGQQARITRGSDQMRTLDVDPDTYCSWVNGLFVFENRPLHEILSQLSDWYDTDFIYTDTSLRHLHFTGDLERYSDFSEILSLIEMTTSVQFTIKGQTVKVSPRK</sequence>
<keyword evidence="5" id="KW-1185">Reference proteome</keyword>
<dbReference type="EMBL" id="SJSA01000001">
    <property type="protein sequence ID" value="TGG40899.1"/>
    <property type="molecule type" value="Genomic_DNA"/>
</dbReference>
<keyword evidence="1" id="KW-0472">Membrane</keyword>
<evidence type="ECO:0000313" key="4">
    <source>
        <dbReference type="EMBL" id="TGG40899.1"/>
    </source>
</evidence>
<dbReference type="GO" id="GO:0016989">
    <property type="term" value="F:sigma factor antagonist activity"/>
    <property type="evidence" value="ECO:0007669"/>
    <property type="project" value="TreeGrafter"/>
</dbReference>
<dbReference type="Gene3D" id="3.55.50.30">
    <property type="match status" value="1"/>
</dbReference>